<feature type="compositionally biased region" description="Basic and acidic residues" evidence="2">
    <location>
        <begin position="122"/>
        <end position="138"/>
    </location>
</feature>
<evidence type="ECO:0000313" key="3">
    <source>
        <dbReference type="EMBL" id="KAH6611483.1"/>
    </source>
</evidence>
<accession>A0A9P8U099</accession>
<feature type="region of interest" description="Disordered" evidence="2">
    <location>
        <begin position="995"/>
        <end position="1021"/>
    </location>
</feature>
<reference evidence="3" key="1">
    <citation type="submission" date="2021-08" db="EMBL/GenBank/DDBJ databases">
        <title>Chromosome-Level Trichoderma cornu-damae using Hi-C Data.</title>
        <authorList>
            <person name="Kim C.S."/>
        </authorList>
    </citation>
    <scope>NUCLEOTIDE SEQUENCE</scope>
    <source>
        <strain evidence="3">KA19-0412C</strain>
    </source>
</reference>
<feature type="region of interest" description="Disordered" evidence="2">
    <location>
        <begin position="717"/>
        <end position="742"/>
    </location>
</feature>
<feature type="region of interest" description="Disordered" evidence="2">
    <location>
        <begin position="1100"/>
        <end position="1124"/>
    </location>
</feature>
<gene>
    <name evidence="3" type="ORF">Trco_001503</name>
</gene>
<keyword evidence="1" id="KW-0175">Coiled coil</keyword>
<dbReference type="EMBL" id="JAIWOZ010000001">
    <property type="protein sequence ID" value="KAH6611483.1"/>
    <property type="molecule type" value="Genomic_DNA"/>
</dbReference>
<dbReference type="Proteomes" id="UP000827724">
    <property type="component" value="Unassembled WGS sequence"/>
</dbReference>
<keyword evidence="4" id="KW-1185">Reference proteome</keyword>
<feature type="region of interest" description="Disordered" evidence="2">
    <location>
        <begin position="1199"/>
        <end position="1219"/>
    </location>
</feature>
<feature type="compositionally biased region" description="Basic and acidic residues" evidence="2">
    <location>
        <begin position="1004"/>
        <end position="1021"/>
    </location>
</feature>
<evidence type="ECO:0000256" key="1">
    <source>
        <dbReference type="SAM" id="Coils"/>
    </source>
</evidence>
<dbReference type="OrthoDB" id="2992173at2759"/>
<protein>
    <submittedName>
        <fullName evidence="3">Uncharacterized protein</fullName>
    </submittedName>
</protein>
<feature type="compositionally biased region" description="Polar residues" evidence="2">
    <location>
        <begin position="98"/>
        <end position="110"/>
    </location>
</feature>
<sequence>MDAILLPMKVDCFVFNKEVCNGGKEDAKIAPITQPNYSLLRYENRYLASDVMRHVDLHAASPASTNMRYTDLGTNEPRLNREGVYVHWTLPRPYRTAAAQTQENSTSNLPKTGDSAAGEAGGSERHGDGDNDDNRGGREVGVTGDDPDKPDKPDEPESGSDPTMLTFYDVPPRWLVVRLIESDSVCPEEAKEFMPEICAWVVESDHRRSIDQLDETVDVQVDVSPYVAPDADARGKPVVKDGTMAAQAEIFIGRRFPAATWAEDASAERVRLNLFNSSNQIFADYQPHNGNVFSILDRFEYYDDDGQEMGTLTAAKASYYVVGWQPASGRDLFVPPVEAGKPSAEPFRESRLRALKMHLEPESEESELTKGWKSSASAVRTICHGAMYDVEWDVGKKPPTVPADEVCARLMKEAPIAVGTTPMDAIMAFVVGHSESSKGELHEVEMDLRRLQTFLLDHDDGVEAQRRAANMLSNLSFQRQDGGKKYLLSHPEDDTARREAPGPARPSQLQKTYEPDDEEIALVATMNRQQRRIDAASRLLRKRQWELFASWWELLTDVNAALNAHKYRRRRKEMVDEVVALRSEIEGLEDKLAVKKEKNKEKIQVGTSAPFYQAGDPTVLVAGVQSGWPIDFLDSLKVRLRHQIVGAVDGEGNLADAKLPEYLRDVAEQVSVDEDWQIDVSLLLAEFLELKPKTDVEETSAMPAMYPLYHDSDVRAAAAAASEKPNDEAPGGGEPKATRWRDRWHGTQPWSPLFMEWEVDYFHIDYDRWGLDDGELAGSADEDPKLRYWIKGQQVTEEDLGDHRKLSGRVLMLPQPTVSLKSKILRLFDETPKPLLNDVLAEPDRIFLLDHVDQLAFLSAPLAGFTDHLLTRQNGTHVKPTYRQPAAGAHGTGQLPRAIVEAVAAAAHGAYKDTDLELMGLETDVTPYGTAVQFSKKQDSPVPFKPVTHGQFCFAKLNIVDKFGQAVHAISPNIRDERRPPRVYTSEYLRAQKLMYHPSAPGRPESEADRTTGRGDASEVRSEFVQIPPQINQFARLHAEFVKLHEDAAPSGPASPGQYSWAPVSQWEQPIWGWVMVNYANYGLQFFTSDGSFYREIRHGGPTGSMASPTRLPSQAGPDVENEPSTKQLRRLLDALGEETYLLAFIRMVDGAMRRMLPAPSAFAEFSSALAGQPLALVTMGWSLELAVDAYESYARLGNDTNPPKRLLPDPKDGGRTHDSELYSFRVKLGDEKKAYDGLVGYWEAKKDSQGRSIAVPGDALDLGKLFTYYVDDLSSGAGSSQEDEAGKGPAQKINSTNFPLLKPYYVKPHGRDPGGLQDVPVHLEAADDDYELSHRNRLSVFGAVIDPFTAVHGYSSILPIKELKLLPWMWQKAFAHMTAIFHAGPLVVVEDVIVPPRQKAPVDDDRVVDSAAGAQEKKMIRLPTNSLGQWDWLQPFHREGITFPDSIDVEHFPVGPVDERPRFEDGPYTALEGYLRLKAAVEKGG</sequence>
<proteinExistence type="predicted"/>
<feature type="coiled-coil region" evidence="1">
    <location>
        <begin position="564"/>
        <end position="605"/>
    </location>
</feature>
<evidence type="ECO:0000256" key="2">
    <source>
        <dbReference type="SAM" id="MobiDB-lite"/>
    </source>
</evidence>
<comment type="caution">
    <text evidence="3">The sequence shown here is derived from an EMBL/GenBank/DDBJ whole genome shotgun (WGS) entry which is preliminary data.</text>
</comment>
<feature type="compositionally biased region" description="Basic and acidic residues" evidence="2">
    <location>
        <begin position="490"/>
        <end position="500"/>
    </location>
</feature>
<feature type="compositionally biased region" description="Basic and acidic residues" evidence="2">
    <location>
        <begin position="1207"/>
        <end position="1219"/>
    </location>
</feature>
<name>A0A9P8U099_9HYPO</name>
<organism evidence="3 4">
    <name type="scientific">Trichoderma cornu-damae</name>
    <dbReference type="NCBI Taxonomy" id="654480"/>
    <lineage>
        <taxon>Eukaryota</taxon>
        <taxon>Fungi</taxon>
        <taxon>Dikarya</taxon>
        <taxon>Ascomycota</taxon>
        <taxon>Pezizomycotina</taxon>
        <taxon>Sordariomycetes</taxon>
        <taxon>Hypocreomycetidae</taxon>
        <taxon>Hypocreales</taxon>
        <taxon>Hypocreaceae</taxon>
        <taxon>Trichoderma</taxon>
    </lineage>
</organism>
<evidence type="ECO:0000313" key="4">
    <source>
        <dbReference type="Proteomes" id="UP000827724"/>
    </source>
</evidence>
<feature type="region of interest" description="Disordered" evidence="2">
    <location>
        <begin position="97"/>
        <end position="166"/>
    </location>
</feature>
<feature type="region of interest" description="Disordered" evidence="2">
    <location>
        <begin position="485"/>
        <end position="511"/>
    </location>
</feature>
<feature type="compositionally biased region" description="Basic and acidic residues" evidence="2">
    <location>
        <begin position="146"/>
        <end position="155"/>
    </location>
</feature>